<dbReference type="GO" id="GO:1900227">
    <property type="term" value="P:positive regulation of NLRP3 inflammasome complex assembly"/>
    <property type="evidence" value="ECO:0007669"/>
    <property type="project" value="UniProtKB-ARBA"/>
</dbReference>
<evidence type="ECO:0000256" key="6">
    <source>
        <dbReference type="ARBA" id="ARBA00022499"/>
    </source>
</evidence>
<dbReference type="GO" id="GO:0032728">
    <property type="term" value="P:positive regulation of interferon-beta production"/>
    <property type="evidence" value="ECO:0007669"/>
    <property type="project" value="UniProtKB-ARBA"/>
</dbReference>
<keyword evidence="20" id="KW-0576">Peroxisome</keyword>
<dbReference type="GO" id="GO:0042130">
    <property type="term" value="P:negative regulation of T cell proliferation"/>
    <property type="evidence" value="ECO:0007669"/>
    <property type="project" value="TreeGrafter"/>
</dbReference>
<keyword evidence="15 30" id="KW-1133">Transmembrane helix</keyword>
<dbReference type="STRING" id="240159.A0A4U5VJF7"/>
<dbReference type="InterPro" id="IPR011029">
    <property type="entry name" value="DEATH-like_dom_sf"/>
</dbReference>
<evidence type="ECO:0000256" key="31">
    <source>
        <dbReference type="SAM" id="SignalP"/>
    </source>
</evidence>
<dbReference type="SMART" id="SM00409">
    <property type="entry name" value="IG"/>
    <property type="match status" value="4"/>
</dbReference>
<evidence type="ECO:0000256" key="27">
    <source>
        <dbReference type="ARBA" id="ARBA00082620"/>
    </source>
</evidence>
<evidence type="ECO:0000256" key="24">
    <source>
        <dbReference type="ARBA" id="ARBA00023288"/>
    </source>
</evidence>
<gene>
    <name evidence="33" type="ORF">D9C73_021369</name>
</gene>
<keyword evidence="16" id="KW-0051">Antiviral defense</keyword>
<evidence type="ECO:0000256" key="9">
    <source>
        <dbReference type="ARBA" id="ARBA00022588"/>
    </source>
</evidence>
<feature type="region of interest" description="Disordered" evidence="29">
    <location>
        <begin position="688"/>
        <end position="889"/>
    </location>
</feature>
<feature type="compositionally biased region" description="Polar residues" evidence="29">
    <location>
        <begin position="839"/>
        <end position="852"/>
    </location>
</feature>
<dbReference type="GO" id="GO:0051607">
    <property type="term" value="P:defense response to virus"/>
    <property type="evidence" value="ECO:0007669"/>
    <property type="project" value="UniProtKB-KW"/>
</dbReference>
<keyword evidence="25" id="KW-0393">Immunoglobulin domain</keyword>
<dbReference type="GO" id="GO:0002230">
    <property type="term" value="P:positive regulation of defense response to virus by host"/>
    <property type="evidence" value="ECO:0007669"/>
    <property type="project" value="UniProtKB-ARBA"/>
</dbReference>
<feature type="region of interest" description="Disordered" evidence="29">
    <location>
        <begin position="947"/>
        <end position="993"/>
    </location>
</feature>
<dbReference type="EMBL" id="CM014095">
    <property type="protein sequence ID" value="TKS87245.1"/>
    <property type="molecule type" value="Genomic_DNA"/>
</dbReference>
<dbReference type="Proteomes" id="UP000298787">
    <property type="component" value="Chromosome 18"/>
</dbReference>
<name>A0A4U5VJF7_COLLU</name>
<dbReference type="Pfam" id="PF16739">
    <property type="entry name" value="CARD_2"/>
    <property type="match status" value="1"/>
</dbReference>
<keyword evidence="17" id="KW-0496">Mitochondrion</keyword>
<feature type="compositionally biased region" description="Basic and acidic residues" evidence="29">
    <location>
        <begin position="752"/>
        <end position="761"/>
    </location>
</feature>
<evidence type="ECO:0000313" key="34">
    <source>
        <dbReference type="Proteomes" id="UP000298787"/>
    </source>
</evidence>
<dbReference type="InterPro" id="IPR013106">
    <property type="entry name" value="Ig_V-set"/>
</dbReference>
<evidence type="ECO:0000259" key="32">
    <source>
        <dbReference type="PROSITE" id="PS50835"/>
    </source>
</evidence>
<feature type="compositionally biased region" description="Basic and acidic residues" evidence="29">
    <location>
        <begin position="1057"/>
        <end position="1070"/>
    </location>
</feature>
<dbReference type="PANTHER" id="PTHR25466">
    <property type="entry name" value="T-LYMPHOCYTE ACTIVATION ANTIGEN"/>
    <property type="match status" value="1"/>
</dbReference>
<keyword evidence="8" id="KW-0945">Host-virus interaction</keyword>
<dbReference type="FunFam" id="1.10.533.10:FF:000063">
    <property type="entry name" value="Mitochondrial antiviral-signaling protein"/>
    <property type="match status" value="1"/>
</dbReference>
<dbReference type="GO" id="GO:0032727">
    <property type="term" value="P:positive regulation of interferon-alpha production"/>
    <property type="evidence" value="ECO:0007669"/>
    <property type="project" value="UniProtKB-ARBA"/>
</dbReference>
<keyword evidence="13" id="KW-0832">Ubl conjugation</keyword>
<dbReference type="GO" id="GO:1900063">
    <property type="term" value="P:regulation of peroxisome organization"/>
    <property type="evidence" value="ECO:0007669"/>
    <property type="project" value="UniProtKB-ARBA"/>
</dbReference>
<dbReference type="GO" id="GO:0045087">
    <property type="term" value="P:innate immune response"/>
    <property type="evidence" value="ECO:0007669"/>
    <property type="project" value="UniProtKB-KW"/>
</dbReference>
<dbReference type="InterPro" id="IPR003599">
    <property type="entry name" value="Ig_sub"/>
</dbReference>
<dbReference type="GO" id="GO:0007166">
    <property type="term" value="P:cell surface receptor signaling pathway"/>
    <property type="evidence" value="ECO:0007669"/>
    <property type="project" value="TreeGrafter"/>
</dbReference>
<dbReference type="InterPro" id="IPR013783">
    <property type="entry name" value="Ig-like_fold"/>
</dbReference>
<dbReference type="GO" id="GO:0032755">
    <property type="term" value="P:positive regulation of interleukin-6 production"/>
    <property type="evidence" value="ECO:0007669"/>
    <property type="project" value="UniProtKB-ARBA"/>
</dbReference>
<evidence type="ECO:0000256" key="2">
    <source>
        <dbReference type="ARBA" id="ARBA00004275"/>
    </source>
</evidence>
<keyword evidence="14" id="KW-0391">Immunity</keyword>
<dbReference type="GO" id="GO:0009897">
    <property type="term" value="C:external side of plasma membrane"/>
    <property type="evidence" value="ECO:0007669"/>
    <property type="project" value="TreeGrafter"/>
</dbReference>
<feature type="signal peptide" evidence="31">
    <location>
        <begin position="1"/>
        <end position="17"/>
    </location>
</feature>
<evidence type="ECO:0000256" key="14">
    <source>
        <dbReference type="ARBA" id="ARBA00022859"/>
    </source>
</evidence>
<dbReference type="GO" id="GO:0042102">
    <property type="term" value="P:positive regulation of T cell proliferation"/>
    <property type="evidence" value="ECO:0007669"/>
    <property type="project" value="TreeGrafter"/>
</dbReference>
<evidence type="ECO:0000256" key="23">
    <source>
        <dbReference type="ARBA" id="ARBA00023180"/>
    </source>
</evidence>
<evidence type="ECO:0000256" key="19">
    <source>
        <dbReference type="ARBA" id="ARBA00023139"/>
    </source>
</evidence>
<evidence type="ECO:0000256" key="4">
    <source>
        <dbReference type="ARBA" id="ARBA00022475"/>
    </source>
</evidence>
<dbReference type="GO" id="GO:0005741">
    <property type="term" value="C:mitochondrial outer membrane"/>
    <property type="evidence" value="ECO:0007669"/>
    <property type="project" value="UniProtKB-SubCell"/>
</dbReference>
<keyword evidence="4" id="KW-1003">Cell membrane</keyword>
<keyword evidence="11 31" id="KW-0732">Signal</keyword>
<keyword evidence="7" id="KW-0597">Phosphoprotein</keyword>
<evidence type="ECO:0000256" key="1">
    <source>
        <dbReference type="ARBA" id="ARBA00004251"/>
    </source>
</evidence>
<keyword evidence="5" id="KW-0488">Methylation</keyword>
<evidence type="ECO:0000256" key="15">
    <source>
        <dbReference type="ARBA" id="ARBA00022989"/>
    </source>
</evidence>
<dbReference type="Gene3D" id="2.60.40.10">
    <property type="entry name" value="Immunoglobulins"/>
    <property type="match status" value="4"/>
</dbReference>
<accession>A0A4U5VJF7</accession>
<comment type="subcellular location">
    <subcellularLocation>
        <location evidence="1">Cell membrane</location>
        <topology evidence="1">Single-pass type I membrane protein</topology>
    </subcellularLocation>
    <subcellularLocation>
        <location evidence="3">Mitochondrion outer membrane</location>
        <topology evidence="3">Single-pass membrane protein</topology>
    </subcellularLocation>
    <subcellularLocation>
        <location evidence="2">Peroxisome</location>
    </subcellularLocation>
</comment>
<evidence type="ECO:0000256" key="7">
    <source>
        <dbReference type="ARBA" id="ARBA00022553"/>
    </source>
</evidence>
<reference evidence="33 34" key="1">
    <citation type="submission" date="2019-01" db="EMBL/GenBank/DDBJ databases">
        <title>Genome Assembly of Collichthys lucidus.</title>
        <authorList>
            <person name="Cai M."/>
            <person name="Xiao S."/>
        </authorList>
    </citation>
    <scope>NUCLEOTIDE SEQUENCE [LARGE SCALE GENOMIC DNA]</scope>
    <source>
        <strain evidence="33">JT15FE1705JMU</strain>
        <tissue evidence="33">Muscle</tissue>
    </source>
</reference>
<feature type="compositionally biased region" description="Low complexity" evidence="29">
    <location>
        <begin position="739"/>
        <end position="751"/>
    </location>
</feature>
<evidence type="ECO:0000256" key="8">
    <source>
        <dbReference type="ARBA" id="ARBA00022581"/>
    </source>
</evidence>
<sequence length="1100" mass="121198">MLVVFVILMHVSQHASGVEVYEGVESVLLPCQLQSLLPDPIVVWSRFDLNPTTIHQHQDESEPYVQNQHYSRRTSMSADALDTGDFSLTLNKPRLSDSGNYTCTVHDSGYEERLTDVQLQVKEPYTFPAEAWIILLVALVLLVAALSLAVYLRYKTITVSKVKVKQGTKSVKLPFKTKVQQLDNITVEWNRPEPMKVHVHQNDGVEQDDFYRDRTRMTEKPLKTGDLSLTLKDPCYRDSGTYICTVHKDGEIVAQKVVQLQVQVPLEVVEYGEWAKSVLLPFKVQDQLPEDATVEWKRSKPKIMTVHVDRGIYVCTVHRDGVILMQKEVLYRIKGQSCQHSSEVRISSVKAKRTKLHYQIPATLLQDATVEWSRCEPKPMKVHVYQNGQDQPGEQDDFYFSRTKMKKDLLQTGDLSLTLRNTTVSDNGIYICTVHRDGHILARKVVLLEVKVHQEEVEEGVQSVQLHLQSSVQLPEDATVEWSRCEPKPMKVHVYPNDQNQPCEQDIVYRGHTMMEENPLQTGDLSLTLNNPTDRDSDFYICTVCRDGDIILQEVVQLEVKDSCVDPSSVPVHLLRTENHISLTDFLISQMSFARDRLYKGYLVRRMGTIVSTVKTREIVPHLSCLTDHDRENIEAKRDTCGNYDSMVLLLDCLKRRENWPEQFIAALEACDYQTLADEIRAEYDALRGSSNSSPSSPPVTVTRAHVHPAPSASHLSIPESADNPPAAQAALPPPDIPAQPQAPQSSAAQHPEAEAAEIKVKAAPSTPPPSPETPHTQATAAPPPQREIGSHQEPVENSESDIQDVSGDNGVSAGNGEAALSSVDTPHPEPAQSPPPNQMNSDVTDGSSFPTMTPEKPPVQDTSPVEDLQRAAAAAAAVQPEETSEAPATQVAAVVAASLFDDALCLSKPGELVSVLPQNHATVSAPSSPEEPYSGNSERLEISEAAADAPACSATSSTISTTPDTTSALPCQENGIPLNHNEPEENQYDSPGQSLDLQEVRMNVVQISEEPSILNWDGQSSAAQIVNGEEALPPPPANHAGTVSSISTDDPSEPEPEQKTRRDSEEHTSSRGLPANTKYILAAAGVGACALLMAWKFKN</sequence>
<dbReference type="SUPFAM" id="SSF48726">
    <property type="entry name" value="Immunoglobulin"/>
    <property type="match status" value="4"/>
</dbReference>
<keyword evidence="23" id="KW-0325">Glycoprotein</keyword>
<evidence type="ECO:0000256" key="22">
    <source>
        <dbReference type="ARBA" id="ARBA00023170"/>
    </source>
</evidence>
<keyword evidence="19" id="KW-0564">Palmitate</keyword>
<evidence type="ECO:0000256" key="18">
    <source>
        <dbReference type="ARBA" id="ARBA00023136"/>
    </source>
</evidence>
<dbReference type="Gene3D" id="1.10.533.10">
    <property type="entry name" value="Death Domain, Fas"/>
    <property type="match status" value="1"/>
</dbReference>
<feature type="transmembrane region" description="Helical" evidence="30">
    <location>
        <begin position="131"/>
        <end position="152"/>
    </location>
</feature>
<dbReference type="PANTHER" id="PTHR25466:SF14">
    <property type="entry name" value="BUTYROPHILIN SUBFAMILY 2 MEMBER A2-LIKE-RELATED"/>
    <property type="match status" value="1"/>
</dbReference>
<dbReference type="GO" id="GO:0070585">
    <property type="term" value="P:protein localization to mitochondrion"/>
    <property type="evidence" value="ECO:0007669"/>
    <property type="project" value="UniProtKB-ARBA"/>
</dbReference>
<evidence type="ECO:0000256" key="17">
    <source>
        <dbReference type="ARBA" id="ARBA00023128"/>
    </source>
</evidence>
<keyword evidence="22" id="KW-0675">Receptor</keyword>
<dbReference type="InterPro" id="IPR007110">
    <property type="entry name" value="Ig-like_dom"/>
</dbReference>
<dbReference type="InterPro" id="IPR042144">
    <property type="entry name" value="CARD_IPS1"/>
</dbReference>
<evidence type="ECO:0000256" key="13">
    <source>
        <dbReference type="ARBA" id="ARBA00022843"/>
    </source>
</evidence>
<dbReference type="GO" id="GO:0045071">
    <property type="term" value="P:negative regulation of viral genome replication"/>
    <property type="evidence" value="ECO:0007669"/>
    <property type="project" value="UniProtKB-ARBA"/>
</dbReference>
<evidence type="ECO:0000256" key="3">
    <source>
        <dbReference type="ARBA" id="ARBA00004572"/>
    </source>
</evidence>
<evidence type="ECO:0000256" key="10">
    <source>
        <dbReference type="ARBA" id="ARBA00022692"/>
    </source>
</evidence>
<evidence type="ECO:0000256" key="16">
    <source>
        <dbReference type="ARBA" id="ARBA00023118"/>
    </source>
</evidence>
<keyword evidence="9" id="KW-0399">Innate immunity</keyword>
<dbReference type="AlphaFoldDB" id="A0A4U5VJF7"/>
<feature type="compositionally biased region" description="Low complexity" evidence="29">
    <location>
        <begin position="947"/>
        <end position="969"/>
    </location>
</feature>
<feature type="compositionally biased region" description="Pro residues" evidence="29">
    <location>
        <begin position="829"/>
        <end position="838"/>
    </location>
</feature>
<feature type="domain" description="Ig-like" evidence="32">
    <location>
        <begin position="301"/>
        <end position="434"/>
    </location>
</feature>
<evidence type="ECO:0000256" key="12">
    <source>
        <dbReference type="ARBA" id="ARBA00022787"/>
    </source>
</evidence>
<evidence type="ECO:0000313" key="33">
    <source>
        <dbReference type="EMBL" id="TKS87245.1"/>
    </source>
</evidence>
<evidence type="ECO:0000256" key="30">
    <source>
        <dbReference type="SAM" id="Phobius"/>
    </source>
</evidence>
<dbReference type="CDD" id="cd08811">
    <property type="entry name" value="CARD_IPS1"/>
    <property type="match status" value="1"/>
</dbReference>
<keyword evidence="18 30" id="KW-0472">Membrane</keyword>
<dbReference type="InterPro" id="IPR051713">
    <property type="entry name" value="T-cell_Activation_Regulation"/>
</dbReference>
<evidence type="ECO:0000256" key="21">
    <source>
        <dbReference type="ARBA" id="ARBA00023157"/>
    </source>
</evidence>
<dbReference type="PROSITE" id="PS50835">
    <property type="entry name" value="IG_LIKE"/>
    <property type="match status" value="2"/>
</dbReference>
<dbReference type="InterPro" id="IPR031964">
    <property type="entry name" value="CARD_dom"/>
</dbReference>
<keyword evidence="12" id="KW-1000">Mitochondrion outer membrane</keyword>
<dbReference type="SMART" id="SM00406">
    <property type="entry name" value="IGv"/>
    <property type="match status" value="4"/>
</dbReference>
<keyword evidence="24" id="KW-0449">Lipoprotein</keyword>
<evidence type="ECO:0000256" key="28">
    <source>
        <dbReference type="ARBA" id="ARBA00083233"/>
    </source>
</evidence>
<dbReference type="Pfam" id="PF07686">
    <property type="entry name" value="V-set"/>
    <property type="match status" value="3"/>
</dbReference>
<evidence type="ECO:0000256" key="5">
    <source>
        <dbReference type="ARBA" id="ARBA00022481"/>
    </source>
</evidence>
<evidence type="ECO:0000256" key="26">
    <source>
        <dbReference type="ARBA" id="ARBA00071084"/>
    </source>
</evidence>
<feature type="region of interest" description="Disordered" evidence="29">
    <location>
        <begin position="1028"/>
        <end position="1077"/>
    </location>
</feature>
<dbReference type="GO" id="GO:0005777">
    <property type="term" value="C:peroxisome"/>
    <property type="evidence" value="ECO:0007669"/>
    <property type="project" value="UniProtKB-SubCell"/>
</dbReference>
<keyword evidence="10 30" id="KW-0812">Transmembrane</keyword>
<organism evidence="33 34">
    <name type="scientific">Collichthys lucidus</name>
    <name type="common">Big head croaker</name>
    <name type="synonym">Sciaena lucida</name>
    <dbReference type="NCBI Taxonomy" id="240159"/>
    <lineage>
        <taxon>Eukaryota</taxon>
        <taxon>Metazoa</taxon>
        <taxon>Chordata</taxon>
        <taxon>Craniata</taxon>
        <taxon>Vertebrata</taxon>
        <taxon>Euteleostomi</taxon>
        <taxon>Actinopterygii</taxon>
        <taxon>Neopterygii</taxon>
        <taxon>Teleostei</taxon>
        <taxon>Neoteleostei</taxon>
        <taxon>Acanthomorphata</taxon>
        <taxon>Eupercaria</taxon>
        <taxon>Sciaenidae</taxon>
        <taxon>Collichthys</taxon>
    </lineage>
</organism>
<feature type="domain" description="Ig-like" evidence="32">
    <location>
        <begin position="9"/>
        <end position="115"/>
    </location>
</feature>
<evidence type="ECO:0000256" key="11">
    <source>
        <dbReference type="ARBA" id="ARBA00022729"/>
    </source>
</evidence>
<evidence type="ECO:0000256" key="20">
    <source>
        <dbReference type="ARBA" id="ARBA00023140"/>
    </source>
</evidence>
<proteinExistence type="predicted"/>
<protein>
    <recommendedName>
        <fullName evidence="26">Mitochondrial antiviral-signaling protein</fullName>
    </recommendedName>
    <alternativeName>
        <fullName evidence="27">Interferon beta promoter stimulator protein 1</fullName>
    </alternativeName>
    <alternativeName>
        <fullName evidence="28">Virus-induced-signaling adapter</fullName>
    </alternativeName>
</protein>
<dbReference type="GO" id="GO:0035591">
    <property type="term" value="F:signaling adaptor activity"/>
    <property type="evidence" value="ECO:0007669"/>
    <property type="project" value="UniProtKB-ARBA"/>
</dbReference>
<keyword evidence="34" id="KW-1185">Reference proteome</keyword>
<keyword evidence="21" id="KW-1015">Disulfide bond</keyword>
<feature type="chain" id="PRO_5020542852" description="Mitochondrial antiviral-signaling protein" evidence="31">
    <location>
        <begin position="18"/>
        <end position="1100"/>
    </location>
</feature>
<evidence type="ECO:0000256" key="25">
    <source>
        <dbReference type="ARBA" id="ARBA00023319"/>
    </source>
</evidence>
<evidence type="ECO:0000256" key="29">
    <source>
        <dbReference type="SAM" id="MobiDB-lite"/>
    </source>
</evidence>
<dbReference type="GO" id="GO:0002753">
    <property type="term" value="P:cytoplasmic pattern recognition receptor signaling pathway"/>
    <property type="evidence" value="ECO:0007669"/>
    <property type="project" value="UniProtKB-ARBA"/>
</dbReference>
<dbReference type="GO" id="GO:0031295">
    <property type="term" value="P:T cell costimulation"/>
    <property type="evidence" value="ECO:0007669"/>
    <property type="project" value="TreeGrafter"/>
</dbReference>
<dbReference type="InterPro" id="IPR036179">
    <property type="entry name" value="Ig-like_dom_sf"/>
</dbReference>
<keyword evidence="6" id="KW-1017">Isopeptide bond</keyword>
<dbReference type="GO" id="GO:0071222">
    <property type="term" value="P:cellular response to lipopolysaccharide"/>
    <property type="evidence" value="ECO:0007669"/>
    <property type="project" value="TreeGrafter"/>
</dbReference>